<name>A0A090CYT9_9BACT</name>
<dbReference type="Proteomes" id="UP000031552">
    <property type="component" value="Unassembled WGS sequence"/>
</dbReference>
<reference evidence="1" key="2">
    <citation type="submission" date="2014-09" db="EMBL/GenBank/DDBJ databases">
        <title>Criblamydia sequanensis harbors a mega-plasmid encoding arsenite resistance.</title>
        <authorList>
            <person name="Bertelli C."/>
            <person name="Goesmann A."/>
            <person name="Greub G."/>
        </authorList>
    </citation>
    <scope>NUCLEOTIDE SEQUENCE [LARGE SCALE GENOMIC DNA]</scope>
    <source>
        <strain evidence="1">CRIB-18</strain>
    </source>
</reference>
<evidence type="ECO:0008006" key="3">
    <source>
        <dbReference type="Google" id="ProtNLM"/>
    </source>
</evidence>
<evidence type="ECO:0000313" key="1">
    <source>
        <dbReference type="EMBL" id="CDR33892.1"/>
    </source>
</evidence>
<dbReference type="STRING" id="1437425.CSEC_1066"/>
<dbReference type="CDD" id="cd09917">
    <property type="entry name" value="F-box_SF"/>
    <property type="match status" value="1"/>
</dbReference>
<dbReference type="EMBL" id="CCEJ010000004">
    <property type="protein sequence ID" value="CDR33892.1"/>
    <property type="molecule type" value="Genomic_DNA"/>
</dbReference>
<dbReference type="AlphaFoldDB" id="A0A090CYT9"/>
<accession>A0A090CYT9</accession>
<keyword evidence="2" id="KW-1185">Reference proteome</keyword>
<dbReference type="RefSeq" id="WP_041017421.1">
    <property type="nucleotide sequence ID" value="NZ_CCEJ010000004.1"/>
</dbReference>
<dbReference type="InterPro" id="IPR036047">
    <property type="entry name" value="F-box-like_dom_sf"/>
</dbReference>
<comment type="caution">
    <text evidence="1">The sequence shown here is derived from an EMBL/GenBank/DDBJ whole genome shotgun (WGS) entry which is preliminary data.</text>
</comment>
<gene>
    <name evidence="1" type="ORF">CSEC_1066</name>
</gene>
<reference evidence="1" key="1">
    <citation type="submission" date="2013-12" db="EMBL/GenBank/DDBJ databases">
        <authorList>
            <person name="Linke B."/>
        </authorList>
    </citation>
    <scope>NUCLEOTIDE SEQUENCE [LARGE SCALE GENOMIC DNA]</scope>
    <source>
        <strain evidence="1">CRIB-18</strain>
    </source>
</reference>
<dbReference type="Gene3D" id="1.20.1280.50">
    <property type="match status" value="1"/>
</dbReference>
<protein>
    <recommendedName>
        <fullName evidence="3">F-box domain-containing protein</fullName>
    </recommendedName>
</protein>
<dbReference type="SUPFAM" id="SSF81383">
    <property type="entry name" value="F-box domain"/>
    <property type="match status" value="1"/>
</dbReference>
<sequence>MINGDYGGQKRLAQAEAAQEAQGDISILSDELILEIFSYLDLPTLSQTAKDIKMVEQFKFRSHSNERTFI</sequence>
<evidence type="ECO:0000313" key="2">
    <source>
        <dbReference type="Proteomes" id="UP000031552"/>
    </source>
</evidence>
<organism evidence="1 2">
    <name type="scientific">Candidatus Criblamydia sequanensis CRIB-18</name>
    <dbReference type="NCBI Taxonomy" id="1437425"/>
    <lineage>
        <taxon>Bacteria</taxon>
        <taxon>Pseudomonadati</taxon>
        <taxon>Chlamydiota</taxon>
        <taxon>Chlamydiia</taxon>
        <taxon>Parachlamydiales</taxon>
        <taxon>Candidatus Criblamydiaceae</taxon>
        <taxon>Candidatus Criblamydia</taxon>
    </lineage>
</organism>
<proteinExistence type="predicted"/>